<dbReference type="Proteomes" id="UP001601992">
    <property type="component" value="Unassembled WGS sequence"/>
</dbReference>
<comment type="caution">
    <text evidence="1">The sequence shown here is derived from an EMBL/GenBank/DDBJ whole genome shotgun (WGS) entry which is preliminary data.</text>
</comment>
<protein>
    <submittedName>
        <fullName evidence="1">Uncharacterized protein</fullName>
    </submittedName>
</protein>
<reference evidence="1 2" key="1">
    <citation type="submission" date="2024-10" db="EMBL/GenBank/DDBJ databases">
        <title>The Natural Products Discovery Center: Release of the First 8490 Sequenced Strains for Exploring Actinobacteria Biosynthetic Diversity.</title>
        <authorList>
            <person name="Kalkreuter E."/>
            <person name="Kautsar S.A."/>
            <person name="Yang D."/>
            <person name="Bader C.D."/>
            <person name="Teijaro C.N."/>
            <person name="Fluegel L."/>
            <person name="Davis C.M."/>
            <person name="Simpson J.R."/>
            <person name="Lauterbach L."/>
            <person name="Steele A.D."/>
            <person name="Gui C."/>
            <person name="Meng S."/>
            <person name="Li G."/>
            <person name="Viehrig K."/>
            <person name="Ye F."/>
            <person name="Su P."/>
            <person name="Kiefer A.F."/>
            <person name="Nichols A."/>
            <person name="Cepeda A.J."/>
            <person name="Yan W."/>
            <person name="Fan B."/>
            <person name="Jiang Y."/>
            <person name="Adhikari A."/>
            <person name="Zheng C.-J."/>
            <person name="Schuster L."/>
            <person name="Cowan T.M."/>
            <person name="Smanski M.J."/>
            <person name="Chevrette M.G."/>
            <person name="De Carvalho L.P.S."/>
            <person name="Shen B."/>
        </authorList>
    </citation>
    <scope>NUCLEOTIDE SEQUENCE [LARGE SCALE GENOMIC DNA]</scope>
    <source>
        <strain evidence="1 2">NPDC002593</strain>
    </source>
</reference>
<proteinExistence type="predicted"/>
<gene>
    <name evidence="1" type="ORF">ACFYXQ_05160</name>
</gene>
<name>A0ABW6RVZ9_9NOCA</name>
<organism evidence="1 2">
    <name type="scientific">Nocardia jiangxiensis</name>
    <dbReference type="NCBI Taxonomy" id="282685"/>
    <lineage>
        <taxon>Bacteria</taxon>
        <taxon>Bacillati</taxon>
        <taxon>Actinomycetota</taxon>
        <taxon>Actinomycetes</taxon>
        <taxon>Mycobacteriales</taxon>
        <taxon>Nocardiaceae</taxon>
        <taxon>Nocardia</taxon>
    </lineage>
</organism>
<dbReference type="RefSeq" id="WP_387402656.1">
    <property type="nucleotide sequence ID" value="NZ_JBIAQY010000002.1"/>
</dbReference>
<keyword evidence="2" id="KW-1185">Reference proteome</keyword>
<sequence>MRPYTAAAPALAAYEGRLFCAYVADGPSKDLLFTTWDEYHGWSCPMSCGGESSWGAPALSALVDELHLLFASNDQGREIIDMAYSEPEGPGSGTWARTVHQPNEFANAGVAAAGSATNEYSVSSAATPVTAGVHAGPEWLER</sequence>
<accession>A0ABW6RVZ9</accession>
<dbReference type="EMBL" id="JBIAQY010000002">
    <property type="protein sequence ID" value="MFF3567154.1"/>
    <property type="molecule type" value="Genomic_DNA"/>
</dbReference>
<evidence type="ECO:0000313" key="2">
    <source>
        <dbReference type="Proteomes" id="UP001601992"/>
    </source>
</evidence>
<evidence type="ECO:0000313" key="1">
    <source>
        <dbReference type="EMBL" id="MFF3567154.1"/>
    </source>
</evidence>